<evidence type="ECO:0000313" key="3">
    <source>
        <dbReference type="Proteomes" id="UP000886595"/>
    </source>
</evidence>
<dbReference type="Proteomes" id="UP000886595">
    <property type="component" value="Unassembled WGS sequence"/>
</dbReference>
<proteinExistence type="predicted"/>
<evidence type="ECO:0000256" key="1">
    <source>
        <dbReference type="SAM" id="SignalP"/>
    </source>
</evidence>
<dbReference type="AlphaFoldDB" id="A0A8X8AYF1"/>
<organism evidence="2 3">
    <name type="scientific">Brassica carinata</name>
    <name type="common">Ethiopian mustard</name>
    <name type="synonym">Abyssinian cabbage</name>
    <dbReference type="NCBI Taxonomy" id="52824"/>
    <lineage>
        <taxon>Eukaryota</taxon>
        <taxon>Viridiplantae</taxon>
        <taxon>Streptophyta</taxon>
        <taxon>Embryophyta</taxon>
        <taxon>Tracheophyta</taxon>
        <taxon>Spermatophyta</taxon>
        <taxon>Magnoliopsida</taxon>
        <taxon>eudicotyledons</taxon>
        <taxon>Gunneridae</taxon>
        <taxon>Pentapetalae</taxon>
        <taxon>rosids</taxon>
        <taxon>malvids</taxon>
        <taxon>Brassicales</taxon>
        <taxon>Brassicaceae</taxon>
        <taxon>Brassiceae</taxon>
        <taxon>Brassica</taxon>
    </lineage>
</organism>
<sequence>MKIKGLILASSLLILAFIHHSESASVRSLLMKNGSYEDEEAQVLKFNSTEMITNATAVESKRIIPTGPNPLHNRCDLGSNGYSGPASCFAFGSFLPAYLNGARFGLFGLDCLALS</sequence>
<feature type="chain" id="PRO_5036498350" evidence="1">
    <location>
        <begin position="24"/>
        <end position="115"/>
    </location>
</feature>
<dbReference type="EMBL" id="JAAMPC010000004">
    <property type="protein sequence ID" value="KAG2317289.1"/>
    <property type="molecule type" value="Genomic_DNA"/>
</dbReference>
<dbReference type="OrthoDB" id="1095695at2759"/>
<feature type="signal peptide" evidence="1">
    <location>
        <begin position="1"/>
        <end position="23"/>
    </location>
</feature>
<comment type="caution">
    <text evidence="2">The sequence shown here is derived from an EMBL/GenBank/DDBJ whole genome shotgun (WGS) entry which is preliminary data.</text>
</comment>
<accession>A0A8X8AYF1</accession>
<reference evidence="2 3" key="1">
    <citation type="submission" date="2020-02" db="EMBL/GenBank/DDBJ databases">
        <authorList>
            <person name="Ma Q."/>
            <person name="Huang Y."/>
            <person name="Song X."/>
            <person name="Pei D."/>
        </authorList>
    </citation>
    <scope>NUCLEOTIDE SEQUENCE [LARGE SCALE GENOMIC DNA]</scope>
    <source>
        <strain evidence="2">Sxm20200214</strain>
        <tissue evidence="2">Leaf</tissue>
    </source>
</reference>
<evidence type="ECO:0000313" key="2">
    <source>
        <dbReference type="EMBL" id="KAG2317289.1"/>
    </source>
</evidence>
<keyword evidence="1" id="KW-0732">Signal</keyword>
<keyword evidence="3" id="KW-1185">Reference proteome</keyword>
<protein>
    <submittedName>
        <fullName evidence="2">Uncharacterized protein</fullName>
    </submittedName>
</protein>
<gene>
    <name evidence="2" type="ORF">Bca52824_020411</name>
</gene>
<name>A0A8X8AYF1_BRACI</name>